<dbReference type="PANTHER" id="PTHR47966:SF51">
    <property type="entry name" value="BETA-SITE APP-CLEAVING ENZYME, ISOFORM A-RELATED"/>
    <property type="match status" value="1"/>
</dbReference>
<protein>
    <submittedName>
        <fullName evidence="13">Lysosomal aspartic protease-like</fullName>
    </submittedName>
</protein>
<dbReference type="InterPro" id="IPR001969">
    <property type="entry name" value="Aspartic_peptidase_AS"/>
</dbReference>
<dbReference type="PROSITE" id="PS00141">
    <property type="entry name" value="ASP_PROTEASE"/>
    <property type="match status" value="2"/>
</dbReference>
<organism evidence="12 13">
    <name type="scientific">Drosophila lebanonensis</name>
    <name type="common">Fruit fly</name>
    <name type="synonym">Scaptodrosophila lebanonensis</name>
    <dbReference type="NCBI Taxonomy" id="7225"/>
    <lineage>
        <taxon>Eukaryota</taxon>
        <taxon>Metazoa</taxon>
        <taxon>Ecdysozoa</taxon>
        <taxon>Arthropoda</taxon>
        <taxon>Hexapoda</taxon>
        <taxon>Insecta</taxon>
        <taxon>Pterygota</taxon>
        <taxon>Neoptera</taxon>
        <taxon>Endopterygota</taxon>
        <taxon>Diptera</taxon>
        <taxon>Brachycera</taxon>
        <taxon>Muscomorpha</taxon>
        <taxon>Ephydroidea</taxon>
        <taxon>Drosophilidae</taxon>
        <taxon>Scaptodrosophila</taxon>
    </lineage>
</organism>
<keyword evidence="6" id="KW-0325">Glycoprotein</keyword>
<dbReference type="GO" id="GO:0005764">
    <property type="term" value="C:lysosome"/>
    <property type="evidence" value="ECO:0007669"/>
    <property type="project" value="TreeGrafter"/>
</dbReference>
<gene>
    <name evidence="13" type="primary">LOC115626440</name>
</gene>
<dbReference type="Proteomes" id="UP000504634">
    <property type="component" value="Unplaced"/>
</dbReference>
<feature type="disulfide bond" evidence="8">
    <location>
        <begin position="87"/>
        <end position="94"/>
    </location>
</feature>
<dbReference type="InterPro" id="IPR033121">
    <property type="entry name" value="PEPTIDASE_A1"/>
</dbReference>
<proteinExistence type="inferred from homology"/>
<dbReference type="PANTHER" id="PTHR47966">
    <property type="entry name" value="BETA-SITE APP-CLEAVING ENZYME, ISOFORM A-RELATED"/>
    <property type="match status" value="1"/>
</dbReference>
<keyword evidence="3 9" id="KW-0064">Aspartyl protease</keyword>
<evidence type="ECO:0000256" key="5">
    <source>
        <dbReference type="ARBA" id="ARBA00023157"/>
    </source>
</evidence>
<evidence type="ECO:0000256" key="3">
    <source>
        <dbReference type="ARBA" id="ARBA00022750"/>
    </source>
</evidence>
<evidence type="ECO:0000313" key="13">
    <source>
        <dbReference type="RefSeq" id="XP_030377714.1"/>
    </source>
</evidence>
<dbReference type="InterPro" id="IPR001461">
    <property type="entry name" value="Aspartic_peptidase_A1"/>
</dbReference>
<dbReference type="FunFam" id="2.40.70.10:FF:000002">
    <property type="entry name" value="Vacuolar aspartic proteinase"/>
    <property type="match status" value="1"/>
</dbReference>
<feature type="disulfide bond" evidence="8">
    <location>
        <begin position="246"/>
        <end position="250"/>
    </location>
</feature>
<evidence type="ECO:0000256" key="1">
    <source>
        <dbReference type="ARBA" id="ARBA00007447"/>
    </source>
</evidence>
<evidence type="ECO:0000259" key="11">
    <source>
        <dbReference type="PROSITE" id="PS51767"/>
    </source>
</evidence>
<keyword evidence="4 9" id="KW-0378">Hydrolase</keyword>
<evidence type="ECO:0000256" key="9">
    <source>
        <dbReference type="RuleBase" id="RU000454"/>
    </source>
</evidence>
<dbReference type="GO" id="GO:0004190">
    <property type="term" value="F:aspartic-type endopeptidase activity"/>
    <property type="evidence" value="ECO:0007669"/>
    <property type="project" value="UniProtKB-KW"/>
</dbReference>
<dbReference type="FunFam" id="2.40.70.10:FF:000149">
    <property type="entry name" value="Uncharacterized protein"/>
    <property type="match status" value="1"/>
</dbReference>
<sequence length="366" mass="40923">MNLLIIILCLVTTHASFQRVPLQRFKSEVNSRRLQLKDGEGTCASIPLYIYLDGEYYGIISIGTPPQKFKVNFDTGSSNLWVPSKKCRKTNIACLMHKKYDARKSRTYIKNGTYFSLQYGKGAVTGYLSTDFLNIGGLCIQNQTFAEATGVTDKFFGSTISDGILGLGYESTSVDDVKPPFYAMYEQGLISAPVFSFYLNRDGGELLFGGSNPKHYSGNFTYLPVMGQRYWQIKMESASIDDVELCKGGCQAVIDTGVSFIIAPSVDAKAINNAIGAADDRRIPCNITSELPVIKFVFGDKTFQLQGTDYILRLTEMGKSICFSRFMGFDMPYPRETIWLLGNIFIRKYYTLFDMSNQRVGFADAK</sequence>
<evidence type="ECO:0000313" key="12">
    <source>
        <dbReference type="Proteomes" id="UP000504634"/>
    </source>
</evidence>
<dbReference type="InterPro" id="IPR021109">
    <property type="entry name" value="Peptidase_aspartic_dom_sf"/>
</dbReference>
<dbReference type="SUPFAM" id="SSF50630">
    <property type="entry name" value="Acid proteases"/>
    <property type="match status" value="1"/>
</dbReference>
<feature type="active site" evidence="7">
    <location>
        <position position="255"/>
    </location>
</feature>
<feature type="active site" evidence="7">
    <location>
        <position position="74"/>
    </location>
</feature>
<dbReference type="RefSeq" id="XP_030377714.1">
    <property type="nucleotide sequence ID" value="XM_030521854.1"/>
</dbReference>
<evidence type="ECO:0000256" key="6">
    <source>
        <dbReference type="ARBA" id="ARBA00023180"/>
    </source>
</evidence>
<evidence type="ECO:0000256" key="7">
    <source>
        <dbReference type="PIRSR" id="PIRSR601461-1"/>
    </source>
</evidence>
<dbReference type="GO" id="GO:0006508">
    <property type="term" value="P:proteolysis"/>
    <property type="evidence" value="ECO:0007669"/>
    <property type="project" value="UniProtKB-KW"/>
</dbReference>
<keyword evidence="10" id="KW-0732">Signal</keyword>
<reference evidence="13" key="1">
    <citation type="submission" date="2025-08" db="UniProtKB">
        <authorList>
            <consortium name="RefSeq"/>
        </authorList>
    </citation>
    <scope>IDENTIFICATION</scope>
    <source>
        <strain evidence="13">11010-0011.00</strain>
        <tissue evidence="13">Whole body</tissue>
    </source>
</reference>
<evidence type="ECO:0000256" key="10">
    <source>
        <dbReference type="SAM" id="SignalP"/>
    </source>
</evidence>
<dbReference type="Gene3D" id="2.40.70.10">
    <property type="entry name" value="Acid Proteases"/>
    <property type="match status" value="2"/>
</dbReference>
<keyword evidence="2 9" id="KW-0645">Protease</keyword>
<evidence type="ECO:0000256" key="4">
    <source>
        <dbReference type="ARBA" id="ARBA00022801"/>
    </source>
</evidence>
<dbReference type="AlphaFoldDB" id="A0A6J2TNT9"/>
<dbReference type="PRINTS" id="PR00792">
    <property type="entry name" value="PEPSIN"/>
</dbReference>
<name>A0A6J2TNT9_DROLE</name>
<dbReference type="Pfam" id="PF00026">
    <property type="entry name" value="Asp"/>
    <property type="match status" value="1"/>
</dbReference>
<feature type="chain" id="PRO_5026888821" evidence="10">
    <location>
        <begin position="16"/>
        <end position="366"/>
    </location>
</feature>
<feature type="disulfide bond" evidence="8">
    <location>
        <begin position="285"/>
        <end position="322"/>
    </location>
</feature>
<feature type="signal peptide" evidence="10">
    <location>
        <begin position="1"/>
        <end position="15"/>
    </location>
</feature>
<dbReference type="OrthoDB" id="15189at2759"/>
<keyword evidence="5 8" id="KW-1015">Disulfide bond</keyword>
<evidence type="ECO:0000256" key="2">
    <source>
        <dbReference type="ARBA" id="ARBA00022670"/>
    </source>
</evidence>
<dbReference type="PROSITE" id="PS51767">
    <property type="entry name" value="PEPTIDASE_A1"/>
    <property type="match status" value="1"/>
</dbReference>
<evidence type="ECO:0000256" key="8">
    <source>
        <dbReference type="PIRSR" id="PIRSR601461-2"/>
    </source>
</evidence>
<feature type="domain" description="Peptidase A1" evidence="11">
    <location>
        <begin position="56"/>
        <end position="363"/>
    </location>
</feature>
<dbReference type="GeneID" id="115626440"/>
<keyword evidence="12" id="KW-1185">Reference proteome</keyword>
<accession>A0A6J2TNT9</accession>
<comment type="similarity">
    <text evidence="1 9">Belongs to the peptidase A1 family.</text>
</comment>